<dbReference type="RefSeq" id="XP_016621747.1">
    <property type="nucleotide sequence ID" value="XM_016761409.1"/>
</dbReference>
<name>A0A0D2HNW3_CLAB1</name>
<dbReference type="Proteomes" id="UP000053789">
    <property type="component" value="Unassembled WGS sequence"/>
</dbReference>
<keyword evidence="2" id="KW-1185">Reference proteome</keyword>
<reference evidence="1" key="1">
    <citation type="submission" date="2015-01" db="EMBL/GenBank/DDBJ databases">
        <title>The Genome Sequence of Cladophialophora bantiana CBS 173.52.</title>
        <authorList>
            <consortium name="The Broad Institute Genomics Platform"/>
            <person name="Cuomo C."/>
            <person name="de Hoog S."/>
            <person name="Gorbushina A."/>
            <person name="Stielow B."/>
            <person name="Teixiera M."/>
            <person name="Abouelleil A."/>
            <person name="Chapman S.B."/>
            <person name="Priest M."/>
            <person name="Young S.K."/>
            <person name="Wortman J."/>
            <person name="Nusbaum C."/>
            <person name="Birren B."/>
        </authorList>
    </citation>
    <scope>NUCLEOTIDE SEQUENCE [LARGE SCALE GENOMIC DNA]</scope>
    <source>
        <strain evidence="1">CBS 173.52</strain>
    </source>
</reference>
<protein>
    <recommendedName>
        <fullName evidence="3">Aminoglycoside phosphotransferase domain-containing protein</fullName>
    </recommendedName>
</protein>
<dbReference type="VEuPathDB" id="FungiDB:Z519_03661"/>
<evidence type="ECO:0008006" key="3">
    <source>
        <dbReference type="Google" id="ProtNLM"/>
    </source>
</evidence>
<organism evidence="1 2">
    <name type="scientific">Cladophialophora bantiana (strain ATCC 10958 / CBS 173.52 / CDC B-1940 / NIH 8579)</name>
    <name type="common">Xylohypha bantiana</name>
    <dbReference type="NCBI Taxonomy" id="1442370"/>
    <lineage>
        <taxon>Eukaryota</taxon>
        <taxon>Fungi</taxon>
        <taxon>Dikarya</taxon>
        <taxon>Ascomycota</taxon>
        <taxon>Pezizomycotina</taxon>
        <taxon>Eurotiomycetes</taxon>
        <taxon>Chaetothyriomycetidae</taxon>
        <taxon>Chaetothyriales</taxon>
        <taxon>Herpotrichiellaceae</taxon>
        <taxon>Cladophialophora</taxon>
    </lineage>
</organism>
<evidence type="ECO:0000313" key="2">
    <source>
        <dbReference type="Proteomes" id="UP000053789"/>
    </source>
</evidence>
<gene>
    <name evidence="1" type="ORF">Z519_03661</name>
</gene>
<dbReference type="HOGENOM" id="CLU_2440659_0_0_1"/>
<dbReference type="OrthoDB" id="4161836at2759"/>
<evidence type="ECO:0000313" key="1">
    <source>
        <dbReference type="EMBL" id="KIW95078.1"/>
    </source>
</evidence>
<dbReference type="AlphaFoldDB" id="A0A0D2HNW3"/>
<dbReference type="EMBL" id="KN846984">
    <property type="protein sequence ID" value="KIW95078.1"/>
    <property type="molecule type" value="Genomic_DNA"/>
</dbReference>
<proteinExistence type="predicted"/>
<sequence length="90" mass="10307">MLDEWLGRNPDTFEGVPETALSTKGCLEVIMLAMQSIPPYLRRPECFQIDFWDYNYQNIFIDGDCNITGILDWDGDRAVPQEIGCTRCPS</sequence>
<accession>A0A0D2HNW3</accession>
<dbReference type="GeneID" id="27696589"/>